<proteinExistence type="predicted"/>
<dbReference type="Proteomes" id="UP000095284">
    <property type="component" value="Unplaced"/>
</dbReference>
<feature type="chain" id="PRO_5009306737" evidence="1">
    <location>
        <begin position="22"/>
        <end position="318"/>
    </location>
</feature>
<dbReference type="AlphaFoldDB" id="A0A1I7SVK1"/>
<accession>A0A1I7SVK1</accession>
<protein>
    <submittedName>
        <fullName evidence="3">Uncharacterized protein</fullName>
    </submittedName>
</protein>
<evidence type="ECO:0000313" key="2">
    <source>
        <dbReference type="Proteomes" id="UP000095284"/>
    </source>
</evidence>
<reference evidence="3" key="1">
    <citation type="submission" date="2016-11" db="UniProtKB">
        <authorList>
            <consortium name="WormBaseParasite"/>
        </authorList>
    </citation>
    <scope>IDENTIFICATION</scope>
</reference>
<organism evidence="2 3">
    <name type="scientific">Bursaphelenchus xylophilus</name>
    <name type="common">Pinewood nematode worm</name>
    <name type="synonym">Aphelenchoides xylophilus</name>
    <dbReference type="NCBI Taxonomy" id="6326"/>
    <lineage>
        <taxon>Eukaryota</taxon>
        <taxon>Metazoa</taxon>
        <taxon>Ecdysozoa</taxon>
        <taxon>Nematoda</taxon>
        <taxon>Chromadorea</taxon>
        <taxon>Rhabditida</taxon>
        <taxon>Tylenchina</taxon>
        <taxon>Tylenchomorpha</taxon>
        <taxon>Aphelenchoidea</taxon>
        <taxon>Aphelenchoididae</taxon>
        <taxon>Bursaphelenchus</taxon>
    </lineage>
</organism>
<keyword evidence="1" id="KW-0732">Signal</keyword>
<evidence type="ECO:0000256" key="1">
    <source>
        <dbReference type="SAM" id="SignalP"/>
    </source>
</evidence>
<evidence type="ECO:0000313" key="3">
    <source>
        <dbReference type="WBParaSite" id="BXY_1707800.1"/>
    </source>
</evidence>
<sequence>MKIVLIQLLLLFSLLVTQIHGECEIRYDKTPVEINLKARCLSPNRASDAATARILFNCKDPDETNIQLQNLTQNYSGDTADFPFYLKKMPYSTKTGASYVATVSQLMLLVTLFRFAKKASNLIKSPVKWPLRGKSWSPVKDLGDSEEAISTVIRAKSKEEILFEQFDVLIPNHLYAAIRSHFEQFPETFHYIPNEDFYGIRFSQGMGAVEMLIPLFEELTTAFTMFPFDRMITNYQGTFDLAYVVHLAAICSFSRHLRWRNAFTFDQMLQVFQSQLDLDLIQIRCTKYLRLVQIKVKDVEEFGREILDQFYYHSNGNI</sequence>
<name>A0A1I7SVK1_BURXY</name>
<feature type="signal peptide" evidence="1">
    <location>
        <begin position="1"/>
        <end position="21"/>
    </location>
</feature>
<dbReference type="WBParaSite" id="BXY_1707800.1">
    <property type="protein sequence ID" value="BXY_1707800.1"/>
    <property type="gene ID" value="BXY_1707800"/>
</dbReference>